<name>A0A6L7G2U8_9RHOB</name>
<feature type="transmembrane region" description="Helical" evidence="7">
    <location>
        <begin position="12"/>
        <end position="37"/>
    </location>
</feature>
<evidence type="ECO:0000256" key="5">
    <source>
        <dbReference type="ARBA" id="ARBA00022989"/>
    </source>
</evidence>
<dbReference type="CDD" id="cd06261">
    <property type="entry name" value="TM_PBP2"/>
    <property type="match status" value="1"/>
</dbReference>
<feature type="domain" description="ABC transmembrane type-1" evidence="8">
    <location>
        <begin position="106"/>
        <end position="311"/>
    </location>
</feature>
<protein>
    <submittedName>
        <fullName evidence="9">ABC transporter permease subunit</fullName>
    </submittedName>
</protein>
<keyword evidence="6 7" id="KW-0472">Membrane</keyword>
<keyword evidence="5 7" id="KW-1133">Transmembrane helix</keyword>
<keyword evidence="4 7" id="KW-0812">Transmembrane</keyword>
<dbReference type="EMBL" id="WUMU01000006">
    <property type="protein sequence ID" value="MXN17838.1"/>
    <property type="molecule type" value="Genomic_DNA"/>
</dbReference>
<feature type="transmembrane region" description="Helical" evidence="7">
    <location>
        <begin position="188"/>
        <end position="208"/>
    </location>
</feature>
<evidence type="ECO:0000256" key="3">
    <source>
        <dbReference type="ARBA" id="ARBA00022475"/>
    </source>
</evidence>
<feature type="transmembrane region" description="Helical" evidence="7">
    <location>
        <begin position="246"/>
        <end position="272"/>
    </location>
</feature>
<accession>A0A6L7G2U8</accession>
<reference evidence="9 10" key="1">
    <citation type="submission" date="2019-12" db="EMBL/GenBank/DDBJ databases">
        <authorList>
            <person name="Li M."/>
        </authorList>
    </citation>
    <scope>NUCLEOTIDE SEQUENCE [LARGE SCALE GENOMIC DNA]</scope>
    <source>
        <strain evidence="9 10">GBMRC 2024</strain>
    </source>
</reference>
<dbReference type="Gene3D" id="1.10.3720.10">
    <property type="entry name" value="MetI-like"/>
    <property type="match status" value="1"/>
</dbReference>
<dbReference type="GO" id="GO:0005886">
    <property type="term" value="C:plasma membrane"/>
    <property type="evidence" value="ECO:0007669"/>
    <property type="project" value="UniProtKB-SubCell"/>
</dbReference>
<evidence type="ECO:0000313" key="10">
    <source>
        <dbReference type="Proteomes" id="UP000477911"/>
    </source>
</evidence>
<comment type="subcellular location">
    <subcellularLocation>
        <location evidence="1 7">Cell membrane</location>
        <topology evidence="1 7">Multi-pass membrane protein</topology>
    </subcellularLocation>
</comment>
<evidence type="ECO:0000256" key="7">
    <source>
        <dbReference type="RuleBase" id="RU363032"/>
    </source>
</evidence>
<dbReference type="PROSITE" id="PS50928">
    <property type="entry name" value="ABC_TM1"/>
    <property type="match status" value="1"/>
</dbReference>
<dbReference type="Proteomes" id="UP000477911">
    <property type="component" value="Unassembled WGS sequence"/>
</dbReference>
<comment type="caution">
    <text evidence="9">The sequence shown here is derived from an EMBL/GenBank/DDBJ whole genome shotgun (WGS) entry which is preliminary data.</text>
</comment>
<comment type="similarity">
    <text evidence="7">Belongs to the binding-protein-dependent transport system permease family.</text>
</comment>
<evidence type="ECO:0000256" key="2">
    <source>
        <dbReference type="ARBA" id="ARBA00022448"/>
    </source>
</evidence>
<keyword evidence="10" id="KW-1185">Reference proteome</keyword>
<dbReference type="PANTHER" id="PTHR43163">
    <property type="entry name" value="DIPEPTIDE TRANSPORT SYSTEM PERMEASE PROTEIN DPPB-RELATED"/>
    <property type="match status" value="1"/>
</dbReference>
<dbReference type="GO" id="GO:0055085">
    <property type="term" value="P:transmembrane transport"/>
    <property type="evidence" value="ECO:0007669"/>
    <property type="project" value="InterPro"/>
</dbReference>
<organism evidence="9 10">
    <name type="scientific">Pseudooceanicola albus</name>
    <dbReference type="NCBI Taxonomy" id="2692189"/>
    <lineage>
        <taxon>Bacteria</taxon>
        <taxon>Pseudomonadati</taxon>
        <taxon>Pseudomonadota</taxon>
        <taxon>Alphaproteobacteria</taxon>
        <taxon>Rhodobacterales</taxon>
        <taxon>Paracoccaceae</taxon>
        <taxon>Pseudooceanicola</taxon>
    </lineage>
</organism>
<dbReference type="InterPro" id="IPR000515">
    <property type="entry name" value="MetI-like"/>
</dbReference>
<evidence type="ECO:0000313" key="9">
    <source>
        <dbReference type="EMBL" id="MXN17838.1"/>
    </source>
</evidence>
<feature type="transmembrane region" description="Helical" evidence="7">
    <location>
        <begin position="145"/>
        <end position="168"/>
    </location>
</feature>
<evidence type="ECO:0000256" key="1">
    <source>
        <dbReference type="ARBA" id="ARBA00004651"/>
    </source>
</evidence>
<proteinExistence type="inferred from homology"/>
<dbReference type="AlphaFoldDB" id="A0A6L7G2U8"/>
<dbReference type="RefSeq" id="WP_160893581.1">
    <property type="nucleotide sequence ID" value="NZ_WUMU01000006.1"/>
</dbReference>
<feature type="transmembrane region" description="Helical" evidence="7">
    <location>
        <begin position="292"/>
        <end position="317"/>
    </location>
</feature>
<dbReference type="SUPFAM" id="SSF161098">
    <property type="entry name" value="MetI-like"/>
    <property type="match status" value="1"/>
</dbReference>
<evidence type="ECO:0000259" key="8">
    <source>
        <dbReference type="PROSITE" id="PS50928"/>
    </source>
</evidence>
<sequence>MPGLSSPLLRALVSRLGAGAVTLLIVSVLIFAAVAALPGDYARASLGRSATPETVAALRTKLGLDAPAPLRYVKWMDSALHGDLGLSLSSGAGQPRPVTAIIAPRLKNTLRLAGLTALFAVPLALIGGLLAAMFRNSWIDRGLNLLSLGSISFPEFFTAYVLMLLFAVKLPIFYSTARITPDMGWSDMLARLALPMITLSFGIIAHMMRMTRAALITVLGRPYVEMARLKGVSPLRVMLTHALPNALAPIATVIAFNLAYLVVGVVVVEVVFVYPGIGQTMIDAVRSRDIPVVQGCALIFAATYILLNLAADLVGILSNPRLSHSR</sequence>
<gene>
    <name evidence="9" type="ORF">GR170_08330</name>
</gene>
<evidence type="ECO:0000256" key="6">
    <source>
        <dbReference type="ARBA" id="ARBA00023136"/>
    </source>
</evidence>
<dbReference type="Pfam" id="PF19300">
    <property type="entry name" value="BPD_transp_1_N"/>
    <property type="match status" value="1"/>
</dbReference>
<keyword evidence="3" id="KW-1003">Cell membrane</keyword>
<evidence type="ECO:0000256" key="4">
    <source>
        <dbReference type="ARBA" id="ARBA00022692"/>
    </source>
</evidence>
<dbReference type="Pfam" id="PF00528">
    <property type="entry name" value="BPD_transp_1"/>
    <property type="match status" value="1"/>
</dbReference>
<dbReference type="InterPro" id="IPR035906">
    <property type="entry name" value="MetI-like_sf"/>
</dbReference>
<dbReference type="PANTHER" id="PTHR43163:SF3">
    <property type="entry name" value="PEPTIDE ABC TRANSPORTER PERMEASE PROTEIN"/>
    <property type="match status" value="1"/>
</dbReference>
<dbReference type="InterPro" id="IPR045621">
    <property type="entry name" value="BPD_transp_1_N"/>
</dbReference>
<feature type="transmembrane region" description="Helical" evidence="7">
    <location>
        <begin position="112"/>
        <end position="133"/>
    </location>
</feature>
<keyword evidence="2 7" id="KW-0813">Transport</keyword>